<proteinExistence type="predicted"/>
<evidence type="ECO:0000313" key="3">
    <source>
        <dbReference type="Proteomes" id="UP000054032"/>
    </source>
</evidence>
<feature type="region of interest" description="Disordered" evidence="1">
    <location>
        <begin position="32"/>
        <end position="79"/>
    </location>
</feature>
<name>W6YZA3_COCMI</name>
<feature type="compositionally biased region" description="Pro residues" evidence="1">
    <location>
        <begin position="299"/>
        <end position="312"/>
    </location>
</feature>
<accession>W6YZA3</accession>
<dbReference type="HOGENOM" id="CLU_733637_0_0_1"/>
<gene>
    <name evidence="2" type="ORF">COCMIDRAFT_39043</name>
</gene>
<dbReference type="RefSeq" id="XP_007690529.1">
    <property type="nucleotide sequence ID" value="XM_007692339.1"/>
</dbReference>
<evidence type="ECO:0000313" key="2">
    <source>
        <dbReference type="EMBL" id="EUC42930.1"/>
    </source>
</evidence>
<organism evidence="2 3">
    <name type="scientific">Bipolaris oryzae ATCC 44560</name>
    <dbReference type="NCBI Taxonomy" id="930090"/>
    <lineage>
        <taxon>Eukaryota</taxon>
        <taxon>Fungi</taxon>
        <taxon>Dikarya</taxon>
        <taxon>Ascomycota</taxon>
        <taxon>Pezizomycotina</taxon>
        <taxon>Dothideomycetes</taxon>
        <taxon>Pleosporomycetidae</taxon>
        <taxon>Pleosporales</taxon>
        <taxon>Pleosporineae</taxon>
        <taxon>Pleosporaceae</taxon>
        <taxon>Bipolaris</taxon>
    </lineage>
</organism>
<reference evidence="2 3" key="1">
    <citation type="journal article" date="2013" name="PLoS Genet.">
        <title>Comparative genome structure, secondary metabolite, and effector coding capacity across Cochliobolus pathogens.</title>
        <authorList>
            <person name="Condon B.J."/>
            <person name="Leng Y."/>
            <person name="Wu D."/>
            <person name="Bushley K.E."/>
            <person name="Ohm R.A."/>
            <person name="Otillar R."/>
            <person name="Martin J."/>
            <person name="Schackwitz W."/>
            <person name="Grimwood J."/>
            <person name="MohdZainudin N."/>
            <person name="Xue C."/>
            <person name="Wang R."/>
            <person name="Manning V.A."/>
            <person name="Dhillon B."/>
            <person name="Tu Z.J."/>
            <person name="Steffenson B.J."/>
            <person name="Salamov A."/>
            <person name="Sun H."/>
            <person name="Lowry S."/>
            <person name="LaButti K."/>
            <person name="Han J."/>
            <person name="Copeland A."/>
            <person name="Lindquist E."/>
            <person name="Barry K."/>
            <person name="Schmutz J."/>
            <person name="Baker S.E."/>
            <person name="Ciuffetti L.M."/>
            <person name="Grigoriev I.V."/>
            <person name="Zhong S."/>
            <person name="Turgeon B.G."/>
        </authorList>
    </citation>
    <scope>NUCLEOTIDE SEQUENCE [LARGE SCALE GENOMIC DNA]</scope>
    <source>
        <strain evidence="2 3">ATCC 44560</strain>
    </source>
</reference>
<sequence length="379" mass="41469">MEPWSVLWSNCKSKRVEDRLCSRRIEPRARHSTKADMICASPKSQSHHQGGEGGMVGPAPKGPPLSLSQLPPPPSIHPSIHCPNQPWTDVNSSPERRPVTGVRVESGAGGILGMRREPSGMMRRILNCPLWDKERQAERESRRPMSRCGARPEADGQRMPQWPLRPAPEWSSAVRHASWTRHCHLQHAVSVDRAAGPAWKPATTGADAGAGGAATAEEAGAWRRHMKHVTVALQFRGCGTLSPTCRRQGQPFLLLPSVLRAACLPSSPSAWTCTTHSSNHDHDHDHNHNNHNNITHPIPSTPVPKQATPPPRKANTARPLRTHLQDPFLSSCTPTSARHMSAAHGTKRHIPSAVPWPLSTLLHFVSLTQIAARGPSLPL</sequence>
<feature type="region of interest" description="Disordered" evidence="1">
    <location>
        <begin position="275"/>
        <end position="317"/>
    </location>
</feature>
<evidence type="ECO:0000256" key="1">
    <source>
        <dbReference type="SAM" id="MobiDB-lite"/>
    </source>
</evidence>
<dbReference type="EMBL" id="KI964044">
    <property type="protein sequence ID" value="EUC42930.1"/>
    <property type="molecule type" value="Genomic_DNA"/>
</dbReference>
<feature type="region of interest" description="Disordered" evidence="1">
    <location>
        <begin position="136"/>
        <end position="162"/>
    </location>
</feature>
<protein>
    <submittedName>
        <fullName evidence="2">Uncharacterized protein</fullName>
    </submittedName>
</protein>
<dbReference type="GeneID" id="19123604"/>
<dbReference type="OrthoDB" id="10421725at2759"/>
<keyword evidence="3" id="KW-1185">Reference proteome</keyword>
<dbReference type="KEGG" id="bor:COCMIDRAFT_39043"/>
<feature type="compositionally biased region" description="Basic and acidic residues" evidence="1">
    <location>
        <begin position="278"/>
        <end position="288"/>
    </location>
</feature>
<dbReference type="AlphaFoldDB" id="W6YZA3"/>
<dbReference type="Proteomes" id="UP000054032">
    <property type="component" value="Unassembled WGS sequence"/>
</dbReference>